<comment type="caution">
    <text evidence="1">The sequence shown here is derived from an EMBL/GenBank/DDBJ whole genome shotgun (WGS) entry which is preliminary data.</text>
</comment>
<dbReference type="AlphaFoldDB" id="A0A2M7H330"/>
<proteinExistence type="predicted"/>
<reference evidence="1 2" key="1">
    <citation type="submission" date="2017-09" db="EMBL/GenBank/DDBJ databases">
        <title>Depth-based differentiation of microbial function through sediment-hosted aquifers and enrichment of novel symbionts in the deep terrestrial subsurface.</title>
        <authorList>
            <person name="Probst A.J."/>
            <person name="Ladd B."/>
            <person name="Jarett J.K."/>
            <person name="Geller-Mcgrath D.E."/>
            <person name="Sieber C.M."/>
            <person name="Emerson J.B."/>
            <person name="Anantharaman K."/>
            <person name="Thomas B.C."/>
            <person name="Malmstrom R."/>
            <person name="Stieglmeier M."/>
            <person name="Klingl A."/>
            <person name="Woyke T."/>
            <person name="Ryan C.M."/>
            <person name="Banfield J.F."/>
        </authorList>
    </citation>
    <scope>NUCLEOTIDE SEQUENCE [LARGE SCALE GENOMIC DNA]</scope>
    <source>
        <strain evidence="1">CG15_BIG_FIL_POST_REV_8_21_14_020_45_12</strain>
    </source>
</reference>
<dbReference type="InterPro" id="IPR007922">
    <property type="entry name" value="DciA-like"/>
</dbReference>
<gene>
    <name evidence="1" type="ORF">COW24_04225</name>
</gene>
<evidence type="ECO:0008006" key="3">
    <source>
        <dbReference type="Google" id="ProtNLM"/>
    </source>
</evidence>
<evidence type="ECO:0000313" key="2">
    <source>
        <dbReference type="Proteomes" id="UP000230292"/>
    </source>
</evidence>
<sequence>MAGGAFQKVGNNLFHDRLSKIGIGKQVQAAQYVELAVTVLKSSFGEGALKHARPRAIKNRVLQIEIAHPAVGEEIRRLEETIISELNNKIGRPEIVRIQLVLPQVGQNLREDG</sequence>
<name>A0A2M7H330_9BACT</name>
<accession>A0A2M7H330</accession>
<dbReference type="Pfam" id="PF05258">
    <property type="entry name" value="DciA"/>
    <property type="match status" value="1"/>
</dbReference>
<protein>
    <recommendedName>
        <fullName evidence="3">DUF721 domain-containing protein</fullName>
    </recommendedName>
</protein>
<dbReference type="Proteomes" id="UP000230292">
    <property type="component" value="Unassembled WGS sequence"/>
</dbReference>
<dbReference type="EMBL" id="PFGC01000044">
    <property type="protein sequence ID" value="PIW36633.1"/>
    <property type="molecule type" value="Genomic_DNA"/>
</dbReference>
<evidence type="ECO:0000313" key="1">
    <source>
        <dbReference type="EMBL" id="PIW36633.1"/>
    </source>
</evidence>
<organism evidence="1 2">
    <name type="scientific">Candidatus Kerfeldbacteria bacterium CG15_BIG_FIL_POST_REV_8_21_14_020_45_12</name>
    <dbReference type="NCBI Taxonomy" id="2014247"/>
    <lineage>
        <taxon>Bacteria</taxon>
        <taxon>Candidatus Kerfeldiibacteriota</taxon>
    </lineage>
</organism>